<dbReference type="Gene3D" id="1.10.10.60">
    <property type="entry name" value="Homeodomain-like"/>
    <property type="match status" value="1"/>
</dbReference>
<proteinExistence type="predicted"/>
<organism evidence="5 6">
    <name type="scientific">Aldrovandia affinis</name>
    <dbReference type="NCBI Taxonomy" id="143900"/>
    <lineage>
        <taxon>Eukaryota</taxon>
        <taxon>Metazoa</taxon>
        <taxon>Chordata</taxon>
        <taxon>Craniata</taxon>
        <taxon>Vertebrata</taxon>
        <taxon>Euteleostomi</taxon>
        <taxon>Actinopterygii</taxon>
        <taxon>Neopterygii</taxon>
        <taxon>Teleostei</taxon>
        <taxon>Notacanthiformes</taxon>
        <taxon>Halosauridae</taxon>
        <taxon>Aldrovandia</taxon>
    </lineage>
</organism>
<keyword evidence="1 2" id="KW-0238">DNA-binding</keyword>
<comment type="subcellular location">
    <subcellularLocation>
        <location evidence="1 2">Nucleus</location>
    </subcellularLocation>
</comment>
<feature type="region of interest" description="Disordered" evidence="3">
    <location>
        <begin position="1"/>
        <end position="148"/>
    </location>
</feature>
<evidence type="ECO:0000256" key="2">
    <source>
        <dbReference type="RuleBase" id="RU000682"/>
    </source>
</evidence>
<dbReference type="InterPro" id="IPR001356">
    <property type="entry name" value="HD"/>
</dbReference>
<dbReference type="Proteomes" id="UP001221898">
    <property type="component" value="Unassembled WGS sequence"/>
</dbReference>
<evidence type="ECO:0000256" key="3">
    <source>
        <dbReference type="SAM" id="MobiDB-lite"/>
    </source>
</evidence>
<evidence type="ECO:0000256" key="1">
    <source>
        <dbReference type="PROSITE-ProRule" id="PRU00108"/>
    </source>
</evidence>
<feature type="compositionally biased region" description="Acidic residues" evidence="3">
    <location>
        <begin position="112"/>
        <end position="122"/>
    </location>
</feature>
<reference evidence="5" key="1">
    <citation type="journal article" date="2023" name="Science">
        <title>Genome structures resolve the early diversification of teleost fishes.</title>
        <authorList>
            <person name="Parey E."/>
            <person name="Louis A."/>
            <person name="Montfort J."/>
            <person name="Bouchez O."/>
            <person name="Roques C."/>
            <person name="Iampietro C."/>
            <person name="Lluch J."/>
            <person name="Castinel A."/>
            <person name="Donnadieu C."/>
            <person name="Desvignes T."/>
            <person name="Floi Bucao C."/>
            <person name="Jouanno E."/>
            <person name="Wen M."/>
            <person name="Mejri S."/>
            <person name="Dirks R."/>
            <person name="Jansen H."/>
            <person name="Henkel C."/>
            <person name="Chen W.J."/>
            <person name="Zahm M."/>
            <person name="Cabau C."/>
            <person name="Klopp C."/>
            <person name="Thompson A.W."/>
            <person name="Robinson-Rechavi M."/>
            <person name="Braasch I."/>
            <person name="Lecointre G."/>
            <person name="Bobe J."/>
            <person name="Postlethwait J.H."/>
            <person name="Berthelot C."/>
            <person name="Roest Crollius H."/>
            <person name="Guiguen Y."/>
        </authorList>
    </citation>
    <scope>NUCLEOTIDE SEQUENCE</scope>
    <source>
        <strain evidence="5">NC1722</strain>
    </source>
</reference>
<keyword evidence="6" id="KW-1185">Reference proteome</keyword>
<dbReference type="GO" id="GO:1990837">
    <property type="term" value="F:sequence-specific double-stranded DNA binding"/>
    <property type="evidence" value="ECO:0007669"/>
    <property type="project" value="TreeGrafter"/>
</dbReference>
<dbReference type="SMART" id="SM00389">
    <property type="entry name" value="HOX"/>
    <property type="match status" value="1"/>
</dbReference>
<protein>
    <recommendedName>
        <fullName evidence="4">Homeobox domain-containing protein</fullName>
    </recommendedName>
</protein>
<dbReference type="SUPFAM" id="SSF46689">
    <property type="entry name" value="Homeodomain-like"/>
    <property type="match status" value="1"/>
</dbReference>
<dbReference type="InterPro" id="IPR009057">
    <property type="entry name" value="Homeodomain-like_sf"/>
</dbReference>
<dbReference type="GO" id="GO:0005634">
    <property type="term" value="C:nucleus"/>
    <property type="evidence" value="ECO:0007669"/>
    <property type="project" value="UniProtKB-SubCell"/>
</dbReference>
<dbReference type="CDD" id="cd00086">
    <property type="entry name" value="homeodomain"/>
    <property type="match status" value="1"/>
</dbReference>
<name>A0AAD7WKC5_9TELE</name>
<dbReference type="GO" id="GO:0048812">
    <property type="term" value="P:neuron projection morphogenesis"/>
    <property type="evidence" value="ECO:0007669"/>
    <property type="project" value="TreeGrafter"/>
</dbReference>
<comment type="caution">
    <text evidence="5">The sequence shown here is derived from an EMBL/GenBank/DDBJ whole genome shotgun (WGS) entry which is preliminary data.</text>
</comment>
<evidence type="ECO:0000313" key="5">
    <source>
        <dbReference type="EMBL" id="KAJ8400077.1"/>
    </source>
</evidence>
<dbReference type="PROSITE" id="PS50071">
    <property type="entry name" value="HOMEOBOX_2"/>
    <property type="match status" value="1"/>
</dbReference>
<dbReference type="GO" id="GO:0021520">
    <property type="term" value="P:spinal cord motor neuron cell fate specification"/>
    <property type="evidence" value="ECO:0007669"/>
    <property type="project" value="InterPro"/>
</dbReference>
<evidence type="ECO:0000313" key="6">
    <source>
        <dbReference type="Proteomes" id="UP001221898"/>
    </source>
</evidence>
<evidence type="ECO:0000259" key="4">
    <source>
        <dbReference type="PROSITE" id="PS50071"/>
    </source>
</evidence>
<dbReference type="EMBL" id="JAINUG010000079">
    <property type="protein sequence ID" value="KAJ8400077.1"/>
    <property type="molecule type" value="Genomic_DNA"/>
</dbReference>
<gene>
    <name evidence="5" type="ORF">AAFF_G00401160</name>
</gene>
<accession>A0AAD7WKC5</accession>
<feature type="domain" description="Homeobox" evidence="4">
    <location>
        <begin position="142"/>
        <end position="202"/>
    </location>
</feature>
<dbReference type="InterPro" id="IPR042768">
    <property type="entry name" value="MNX1/Ceh-12"/>
</dbReference>
<dbReference type="PANTHER" id="PTHR24335">
    <property type="entry name" value="MOTOR NEURON AND PANCREAS HOMEOBOX PROTEIN"/>
    <property type="match status" value="1"/>
</dbReference>
<keyword evidence="1 2" id="KW-0539">Nucleus</keyword>
<keyword evidence="1 2" id="KW-0371">Homeobox</keyword>
<feature type="DNA-binding region" description="Homeobox" evidence="1">
    <location>
        <begin position="144"/>
        <end position="203"/>
    </location>
</feature>
<feature type="compositionally biased region" description="Polar residues" evidence="3">
    <location>
        <begin position="54"/>
        <end position="68"/>
    </location>
</feature>
<dbReference type="AlphaFoldDB" id="A0AAD7WKC5"/>
<sequence>MKGNFSIEWLSQSSHGDSGPESEAPGGPCPLAWAQDDPLASSTLSESLPGFYSSRRQGPVQLQGSPAGSQPVHRHNHGSTGTTHPGPDAHSLVSLHTNSNAPVAETGFSSSAEEEETSGYESEEGRSLSPAAPQDGPATPPTTARRPRTAFTAEQIRHLEKAFKRNAYLGTHDKAELCGKLSLSDKQIRNWFQNRRMKLKRTLQDALAQACQAKAASQLMHYSELQALRPTPYPSYYTVHESPAPYPPPSSVHYTTPPTALGSVPTTPLDSLYQCSAVPGLVLPTASAALMPQYHPYPHPY</sequence>
<dbReference type="PANTHER" id="PTHR24335:SF5">
    <property type="entry name" value="HOMEOBOX PROTEIN VED"/>
    <property type="match status" value="1"/>
</dbReference>
<dbReference type="Pfam" id="PF00046">
    <property type="entry name" value="Homeodomain"/>
    <property type="match status" value="1"/>
</dbReference>